<dbReference type="Gene3D" id="2.40.420.20">
    <property type="match status" value="1"/>
</dbReference>
<accession>A0ABT8D6R7</accession>
<organism evidence="2 3">
    <name type="scientific">Paracoccus cavernae</name>
    <dbReference type="NCBI Taxonomy" id="1571207"/>
    <lineage>
        <taxon>Bacteria</taxon>
        <taxon>Pseudomonadati</taxon>
        <taxon>Pseudomonadota</taxon>
        <taxon>Alphaproteobacteria</taxon>
        <taxon>Rhodobacterales</taxon>
        <taxon>Paracoccaceae</taxon>
        <taxon>Paracoccus</taxon>
    </lineage>
</organism>
<evidence type="ECO:0000313" key="3">
    <source>
        <dbReference type="Proteomes" id="UP001243846"/>
    </source>
</evidence>
<proteinExistence type="predicted"/>
<gene>
    <name evidence="2" type="ORF">QWZ10_13230</name>
</gene>
<dbReference type="PANTHER" id="PTHR30469">
    <property type="entry name" value="MULTIDRUG RESISTANCE PROTEIN MDTA"/>
    <property type="match status" value="1"/>
</dbReference>
<feature type="domain" description="CusB-like beta-barrel" evidence="1">
    <location>
        <begin position="32"/>
        <end position="98"/>
    </location>
</feature>
<comment type="caution">
    <text evidence="2">The sequence shown here is derived from an EMBL/GenBank/DDBJ whole genome shotgun (WGS) entry which is preliminary data.</text>
</comment>
<dbReference type="Gene3D" id="2.40.30.170">
    <property type="match status" value="1"/>
</dbReference>
<dbReference type="Pfam" id="PF25954">
    <property type="entry name" value="Beta-barrel_RND_2"/>
    <property type="match status" value="1"/>
</dbReference>
<dbReference type="InterPro" id="IPR058792">
    <property type="entry name" value="Beta-barrel_RND_2"/>
</dbReference>
<keyword evidence="3" id="KW-1185">Reference proteome</keyword>
<evidence type="ECO:0000313" key="2">
    <source>
        <dbReference type="EMBL" id="MDN3712474.1"/>
    </source>
</evidence>
<name>A0ABT8D6R7_9RHOB</name>
<dbReference type="Proteomes" id="UP001243846">
    <property type="component" value="Unassembled WGS sequence"/>
</dbReference>
<dbReference type="EMBL" id="JAUFRC010000001">
    <property type="protein sequence ID" value="MDN3712474.1"/>
    <property type="molecule type" value="Genomic_DNA"/>
</dbReference>
<dbReference type="PANTHER" id="PTHR30469:SF15">
    <property type="entry name" value="HLYD FAMILY OF SECRETION PROTEINS"/>
    <property type="match status" value="1"/>
</dbReference>
<evidence type="ECO:0000259" key="1">
    <source>
        <dbReference type="Pfam" id="PF25954"/>
    </source>
</evidence>
<sequence length="200" mass="21171">MISDVYEDTGAIVAPGAPVLKISADSELEAMIDLPGASSATAKVGDAYEVWVDGMTAETLTAEIRVIEPVADPVTRTRRIRLTLAHSDDLRIGTLIRARPAVTRAPVLTVPEQAIVMRDAVPHVWVVSRPEAAEAFVSLRAIRTGESTVADPLITEPFPAEPVTNQPVIVTSGLEAGEEIVTRGIHSLAEGQPVGRSVAP</sequence>
<protein>
    <submittedName>
        <fullName evidence="2">Efflux RND transporter periplasmic adaptor subunit</fullName>
    </submittedName>
</protein>
<reference evidence="3" key="1">
    <citation type="journal article" date="2019" name="Int. J. Syst. Evol. Microbiol.">
        <title>The Global Catalogue of Microorganisms (GCM) 10K type strain sequencing project: providing services to taxonomists for standard genome sequencing and annotation.</title>
        <authorList>
            <consortium name="The Broad Institute Genomics Platform"/>
            <consortium name="The Broad Institute Genome Sequencing Center for Infectious Disease"/>
            <person name="Wu L."/>
            <person name="Ma J."/>
        </authorList>
    </citation>
    <scope>NUCLEOTIDE SEQUENCE [LARGE SCALE GENOMIC DNA]</scope>
    <source>
        <strain evidence="3">CECT 8482</strain>
    </source>
</reference>